<keyword evidence="10 13" id="KW-1278">Translocase</keyword>
<dbReference type="EC" id="7.4.2.8" evidence="13"/>
<comment type="subcellular location">
    <subcellularLocation>
        <location evidence="13">Cell membrane</location>
        <topology evidence="13">Peripheral membrane protein</topology>
        <orientation evidence="13">Cytoplasmic side</orientation>
    </subcellularLocation>
    <subcellularLocation>
        <location evidence="13">Cytoplasm</location>
    </subcellularLocation>
    <text evidence="13">Distribution is 50-50.</text>
</comment>
<dbReference type="PROSITE" id="PS01312">
    <property type="entry name" value="SECA"/>
    <property type="match status" value="1"/>
</dbReference>
<dbReference type="PROSITE" id="PS51194">
    <property type="entry name" value="HELICASE_CTER"/>
    <property type="match status" value="1"/>
</dbReference>
<dbReference type="SUPFAM" id="SSF81767">
    <property type="entry name" value="Pre-protein crosslinking domain of SecA"/>
    <property type="match status" value="1"/>
</dbReference>
<dbReference type="FunFam" id="3.90.1440.10:FF:000001">
    <property type="entry name" value="Preprotein translocase subunit SecA"/>
    <property type="match status" value="1"/>
</dbReference>
<dbReference type="GO" id="GO:0065002">
    <property type="term" value="P:intracellular protein transmembrane transport"/>
    <property type="evidence" value="ECO:0007669"/>
    <property type="project" value="UniProtKB-UniRule"/>
</dbReference>
<comment type="similarity">
    <text evidence="1 13 14">Belongs to the SecA family.</text>
</comment>
<evidence type="ECO:0000313" key="18">
    <source>
        <dbReference type="EMBL" id="ADI18786.1"/>
    </source>
</evidence>
<dbReference type="GO" id="GO:0004386">
    <property type="term" value="F:helicase activity"/>
    <property type="evidence" value="ECO:0007669"/>
    <property type="project" value="UniProtKB-KW"/>
</dbReference>
<keyword evidence="18" id="KW-0347">Helicase</keyword>
<sequence>MLNISKIIGKFIKNSSQRELDRLRLTIEKINAYEPKIKEMHSESFPAKTAEFKSKIQKGTALEDLIPEAFACVREAARRTLGERHYDVQLMGGIILHQGKIAEMKTGEGKTLVSTLPVYLNALTDKGVHVVTVNDYLAKRDSVWMGQVYNFLGLSVGCITNETGDEIRKKNYSCDVTYGTNNEFGFDYLRDNMKYNIDQMVQRNHFFCIVDEVDSILIDEARTPLVISGATEDKSDQYFVSNNFIKQLEKSDYELDEKDKNVMLSEKGIDKIEKLSQTYGILKNNNFFDPQNINLVHHINQALKANLLFSKDTDYIVRDNKVQIIDEFTGRALEGRRFSDGLHQAIEAKENVEIQSENQTLASITYQNYFRLYEKLSGMTGTALTEAEEFYDIYKLKTVSIPTNELMIRTDLNDQIFRTEKEKYKAIIEKIENCYKTNQPVLVGTTSIEKSEKISLLLKTKKINHNILNAKQHEKEAKIIAEAGKLGAITIATNMAGRGTDIQLGGNQSLLTKEELSNQKDLILQEKNEVIKKGGLFVIGTERHESRRIDNQLRGRSGRQGDPGKSIFYISLEDDLMRIFGSESIDGIMQKFGLKEGESIDHPWINKALERAQQRVESRNFDIRKTLLKFDDVMNDQRQVIFEQRKEILISNKVDKIINSFLEDLYKNLSNEKVIYERENQLNAFKAKIKPILGRSFKDEELVNITKLKKEEFENIIKEKFNESRNKRNKLLTDDANVELEKRIFIQTIDFLWRSHLQYLEHLRQVVGLRSYAHKDPLDEFKREAFKLFEDLLNKIKIDIITFLNNIEIVPREKEISRNSNINNRNLENNPKCLLIIKKNKKIPRNEKCPATGKKYKHCCGAL</sequence>
<dbReference type="Pfam" id="PF21090">
    <property type="entry name" value="P-loop_SecA"/>
    <property type="match status" value="1"/>
</dbReference>
<comment type="catalytic activity">
    <reaction evidence="13">
        <text>ATP + H2O + cellular proteinSide 1 = ADP + phosphate + cellular proteinSide 2.</text>
        <dbReference type="EC" id="7.4.2.8"/>
    </reaction>
</comment>
<dbReference type="HAMAP" id="MF_01382">
    <property type="entry name" value="SecA"/>
    <property type="match status" value="1"/>
</dbReference>
<evidence type="ECO:0000256" key="13">
    <source>
        <dbReference type="HAMAP-Rule" id="MF_01382"/>
    </source>
</evidence>
<dbReference type="SUPFAM" id="SSF52540">
    <property type="entry name" value="P-loop containing nucleoside triphosphate hydrolases"/>
    <property type="match status" value="2"/>
</dbReference>
<keyword evidence="4 13" id="KW-0963">Cytoplasm</keyword>
<feature type="domain" description="SecA family profile" evidence="17">
    <location>
        <begin position="5"/>
        <end position="601"/>
    </location>
</feature>
<feature type="domain" description="Helicase ATP-binding" evidence="15">
    <location>
        <begin position="91"/>
        <end position="250"/>
    </location>
</feature>
<organism evidence="18">
    <name type="scientific">uncultured SAR11 cluster bacterium HF4000_37C10</name>
    <dbReference type="NCBI Taxonomy" id="710727"/>
    <lineage>
        <taxon>Bacteria</taxon>
        <taxon>Pseudomonadati</taxon>
        <taxon>Pseudomonadota</taxon>
        <taxon>Alphaproteobacteria</taxon>
        <taxon>Candidatus Pelagibacterales</taxon>
        <taxon>environmental samples</taxon>
    </lineage>
</organism>
<dbReference type="InterPro" id="IPR011116">
    <property type="entry name" value="SecA_Wing/Scaffold"/>
</dbReference>
<dbReference type="InterPro" id="IPR036670">
    <property type="entry name" value="SecA_X-link_sf"/>
</dbReference>
<dbReference type="Gene3D" id="1.10.3060.10">
    <property type="entry name" value="Helical scaffold and wing domains of SecA"/>
    <property type="match status" value="1"/>
</dbReference>
<dbReference type="Pfam" id="PF01043">
    <property type="entry name" value="SecA_PP_bind"/>
    <property type="match status" value="1"/>
</dbReference>
<evidence type="ECO:0000256" key="1">
    <source>
        <dbReference type="ARBA" id="ARBA00007650"/>
    </source>
</evidence>
<gene>
    <name evidence="13" type="primary">secA</name>
</gene>
<proteinExistence type="inferred from homology"/>
<keyword evidence="5" id="KW-0997">Cell inner membrane</keyword>
<keyword evidence="6 13" id="KW-0547">Nucleotide-binding</keyword>
<dbReference type="Gene3D" id="3.40.50.300">
    <property type="entry name" value="P-loop containing nucleotide triphosphate hydrolases"/>
    <property type="match status" value="2"/>
</dbReference>
<evidence type="ECO:0000259" key="16">
    <source>
        <dbReference type="PROSITE" id="PS51194"/>
    </source>
</evidence>
<dbReference type="InterPro" id="IPR027417">
    <property type="entry name" value="P-loop_NTPase"/>
</dbReference>
<keyword evidence="8 13" id="KW-0067">ATP-binding</keyword>
<dbReference type="PANTHER" id="PTHR30612:SF0">
    <property type="entry name" value="CHLOROPLAST PROTEIN-TRANSPORTING ATPASE"/>
    <property type="match status" value="1"/>
</dbReference>
<keyword evidence="7" id="KW-0862">Zinc</keyword>
<dbReference type="InterPro" id="IPR011130">
    <property type="entry name" value="SecA_preprotein_X-link_dom"/>
</dbReference>
<keyword evidence="9 13" id="KW-0653">Protein transport</keyword>
<evidence type="ECO:0000256" key="2">
    <source>
        <dbReference type="ARBA" id="ARBA00022448"/>
    </source>
</evidence>
<dbReference type="FunFam" id="3.40.50.300:FF:000113">
    <property type="entry name" value="Preprotein translocase subunit SecA"/>
    <property type="match status" value="1"/>
</dbReference>
<dbReference type="InterPro" id="IPR014018">
    <property type="entry name" value="SecA_motor_DEAD"/>
</dbReference>
<evidence type="ECO:0000256" key="14">
    <source>
        <dbReference type="RuleBase" id="RU003874"/>
    </source>
</evidence>
<dbReference type="GO" id="GO:0031522">
    <property type="term" value="C:cell envelope Sec protein transport complex"/>
    <property type="evidence" value="ECO:0007669"/>
    <property type="project" value="TreeGrafter"/>
</dbReference>
<keyword evidence="3 13" id="KW-1003">Cell membrane</keyword>
<dbReference type="SMART" id="SM00957">
    <property type="entry name" value="SecA_DEAD"/>
    <property type="match status" value="1"/>
</dbReference>
<dbReference type="PROSITE" id="PS51196">
    <property type="entry name" value="SECA_MOTOR_DEAD"/>
    <property type="match status" value="1"/>
</dbReference>
<comment type="subunit">
    <text evidence="13">Monomer and homodimer. Part of the essential Sec protein translocation apparatus which comprises SecA, SecYEG and auxiliary proteins SecDF-YajC and YidC.</text>
</comment>
<evidence type="ECO:0000259" key="15">
    <source>
        <dbReference type="PROSITE" id="PS51192"/>
    </source>
</evidence>
<evidence type="ECO:0000256" key="9">
    <source>
        <dbReference type="ARBA" id="ARBA00022927"/>
    </source>
</evidence>
<feature type="binding site" evidence="13">
    <location>
        <begin position="107"/>
        <end position="111"/>
    </location>
    <ligand>
        <name>ATP</name>
        <dbReference type="ChEBI" id="CHEBI:30616"/>
    </ligand>
</feature>
<feature type="binding site" evidence="13">
    <location>
        <position position="89"/>
    </location>
    <ligand>
        <name>ATP</name>
        <dbReference type="ChEBI" id="CHEBI:30616"/>
    </ligand>
</feature>
<evidence type="ECO:0000256" key="6">
    <source>
        <dbReference type="ARBA" id="ARBA00022741"/>
    </source>
</evidence>
<dbReference type="InterPro" id="IPR020937">
    <property type="entry name" value="SecA_CS"/>
</dbReference>
<dbReference type="GO" id="GO:0005829">
    <property type="term" value="C:cytosol"/>
    <property type="evidence" value="ECO:0007669"/>
    <property type="project" value="TreeGrafter"/>
</dbReference>
<dbReference type="InterPro" id="IPR000185">
    <property type="entry name" value="SecA"/>
</dbReference>
<keyword evidence="11 13" id="KW-0811">Translocation</keyword>
<dbReference type="EMBL" id="GU474900">
    <property type="protein sequence ID" value="ADI18786.1"/>
    <property type="molecule type" value="Genomic_DNA"/>
</dbReference>
<dbReference type="Gene3D" id="3.90.1440.10">
    <property type="entry name" value="SecA, preprotein cross-linking domain"/>
    <property type="match status" value="1"/>
</dbReference>
<dbReference type="GO" id="GO:0043952">
    <property type="term" value="P:protein transport by the Sec complex"/>
    <property type="evidence" value="ECO:0007669"/>
    <property type="project" value="UniProtKB-ARBA"/>
</dbReference>
<dbReference type="SMART" id="SM00958">
    <property type="entry name" value="SecA_PP_bind"/>
    <property type="match status" value="1"/>
</dbReference>
<dbReference type="SUPFAM" id="SSF81886">
    <property type="entry name" value="Helical scaffold and wing domains of SecA"/>
    <property type="match status" value="1"/>
</dbReference>
<evidence type="ECO:0000256" key="11">
    <source>
        <dbReference type="ARBA" id="ARBA00023010"/>
    </source>
</evidence>
<comment type="function">
    <text evidence="13">Part of the Sec protein translocase complex. Interacts with the SecYEG preprotein conducting channel. Has a central role in coupling the hydrolysis of ATP to the transfer of proteins into and across the cell membrane, serving both as a receptor for the preprotein-SecB complex and as an ATP-driven molecular motor driving the stepwise translocation of polypeptide chains across the membrane.</text>
</comment>
<dbReference type="NCBIfam" id="TIGR00963">
    <property type="entry name" value="secA"/>
    <property type="match status" value="1"/>
</dbReference>
<dbReference type="InterPro" id="IPR036266">
    <property type="entry name" value="SecA_Wing/Scaffold_sf"/>
</dbReference>
<dbReference type="InterPro" id="IPR011115">
    <property type="entry name" value="SecA_DEAD"/>
</dbReference>
<keyword evidence="18" id="KW-0378">Hydrolase</keyword>
<evidence type="ECO:0000256" key="3">
    <source>
        <dbReference type="ARBA" id="ARBA00022475"/>
    </source>
</evidence>
<dbReference type="FunFam" id="3.40.50.300:FF:000334">
    <property type="entry name" value="Protein translocase subunit SecA"/>
    <property type="match status" value="1"/>
</dbReference>
<accession>E0XWJ5</accession>
<evidence type="ECO:0000256" key="7">
    <source>
        <dbReference type="ARBA" id="ARBA00022833"/>
    </source>
</evidence>
<protein>
    <recommendedName>
        <fullName evidence="13 14">Protein translocase subunit SecA</fullName>
        <ecNumber evidence="13">7.4.2.8</ecNumber>
    </recommendedName>
</protein>
<dbReference type="CDD" id="cd17928">
    <property type="entry name" value="DEXDc_SecA"/>
    <property type="match status" value="1"/>
</dbReference>
<dbReference type="PRINTS" id="PR00906">
    <property type="entry name" value="SECA"/>
</dbReference>
<evidence type="ECO:0000256" key="8">
    <source>
        <dbReference type="ARBA" id="ARBA00022840"/>
    </source>
</evidence>
<dbReference type="PANTHER" id="PTHR30612">
    <property type="entry name" value="SECA INNER MEMBRANE COMPONENT OF SEC PROTEIN SECRETION SYSTEM"/>
    <property type="match status" value="1"/>
</dbReference>
<evidence type="ECO:0000256" key="10">
    <source>
        <dbReference type="ARBA" id="ARBA00022967"/>
    </source>
</evidence>
<evidence type="ECO:0000259" key="17">
    <source>
        <dbReference type="PROSITE" id="PS51196"/>
    </source>
</evidence>
<dbReference type="GO" id="GO:0005886">
    <property type="term" value="C:plasma membrane"/>
    <property type="evidence" value="ECO:0007669"/>
    <property type="project" value="UniProtKB-SubCell"/>
</dbReference>
<dbReference type="GO" id="GO:0006605">
    <property type="term" value="P:protein targeting"/>
    <property type="evidence" value="ECO:0007669"/>
    <property type="project" value="UniProtKB-UniRule"/>
</dbReference>
<evidence type="ECO:0000256" key="12">
    <source>
        <dbReference type="ARBA" id="ARBA00023136"/>
    </source>
</evidence>
<dbReference type="PROSITE" id="PS51192">
    <property type="entry name" value="HELICASE_ATP_BIND_1"/>
    <property type="match status" value="1"/>
</dbReference>
<dbReference type="InterPro" id="IPR044722">
    <property type="entry name" value="SecA_SF2_C"/>
</dbReference>
<evidence type="ECO:0000256" key="4">
    <source>
        <dbReference type="ARBA" id="ARBA00022490"/>
    </source>
</evidence>
<feature type="binding site" evidence="13">
    <location>
        <position position="501"/>
    </location>
    <ligand>
        <name>ATP</name>
        <dbReference type="ChEBI" id="CHEBI:30616"/>
    </ligand>
</feature>
<keyword evidence="12 13" id="KW-0472">Membrane</keyword>
<dbReference type="InterPro" id="IPR014001">
    <property type="entry name" value="Helicase_ATP-bd"/>
</dbReference>
<reference evidence="18" key="1">
    <citation type="journal article" date="2011" name="Environ. Microbiol.">
        <title>Time-series analyses of Monterey Bay coastal microbial picoplankton using a 'genome proxy' microarray.</title>
        <authorList>
            <person name="Rich V.I."/>
            <person name="Pham V.D."/>
            <person name="Eppley J."/>
            <person name="Shi Y."/>
            <person name="DeLong E.F."/>
        </authorList>
    </citation>
    <scope>NUCLEOTIDE SEQUENCE</scope>
</reference>
<dbReference type="Pfam" id="PF07516">
    <property type="entry name" value="SecA_SW"/>
    <property type="match status" value="1"/>
</dbReference>
<keyword evidence="2 13" id="KW-0813">Transport</keyword>
<evidence type="ECO:0000256" key="5">
    <source>
        <dbReference type="ARBA" id="ARBA00022519"/>
    </source>
</evidence>
<dbReference type="GO" id="GO:0008564">
    <property type="term" value="F:protein-exporting ATPase activity"/>
    <property type="evidence" value="ECO:0007669"/>
    <property type="project" value="UniProtKB-EC"/>
</dbReference>
<dbReference type="CDD" id="cd18803">
    <property type="entry name" value="SF2_C_secA"/>
    <property type="match status" value="1"/>
</dbReference>
<dbReference type="GO" id="GO:0017038">
    <property type="term" value="P:protein import"/>
    <property type="evidence" value="ECO:0007669"/>
    <property type="project" value="InterPro"/>
</dbReference>
<feature type="domain" description="Helicase C-terminal" evidence="16">
    <location>
        <begin position="426"/>
        <end position="609"/>
    </location>
</feature>
<dbReference type="NCBIfam" id="NF009538">
    <property type="entry name" value="PRK12904.1"/>
    <property type="match status" value="1"/>
</dbReference>
<dbReference type="InterPro" id="IPR001650">
    <property type="entry name" value="Helicase_C-like"/>
</dbReference>
<dbReference type="Pfam" id="PF07517">
    <property type="entry name" value="SecA_DEAD"/>
    <property type="match status" value="1"/>
</dbReference>
<dbReference type="GO" id="GO:0005524">
    <property type="term" value="F:ATP binding"/>
    <property type="evidence" value="ECO:0007669"/>
    <property type="project" value="UniProtKB-UniRule"/>
</dbReference>
<dbReference type="AlphaFoldDB" id="E0XWJ5"/>
<name>E0XWJ5_9PROT</name>